<accession>A0ABQ2FA47</accession>
<keyword evidence="3" id="KW-0378">Hydrolase</keyword>
<gene>
    <name evidence="3" type="ORF">GCM10011509_22420</name>
</gene>
<reference evidence="4" key="1">
    <citation type="journal article" date="2019" name="Int. J. Syst. Evol. Microbiol.">
        <title>The Global Catalogue of Microorganisms (GCM) 10K type strain sequencing project: providing services to taxonomists for standard genome sequencing and annotation.</title>
        <authorList>
            <consortium name="The Broad Institute Genomics Platform"/>
            <consortium name="The Broad Institute Genome Sequencing Center for Infectious Disease"/>
            <person name="Wu L."/>
            <person name="Ma J."/>
        </authorList>
    </citation>
    <scope>NUCLEOTIDE SEQUENCE [LARGE SCALE GENOMIC DNA]</scope>
    <source>
        <strain evidence="4">CGMCC 1.5362</strain>
    </source>
</reference>
<sequence>MCSLAGLAACGDRPAPAAAQLTSDVDRETVSPSDAVALPDLVAAADALGLQMLALGGAETTVTSPASLQVTLSMLAEGADGATLAELETLVGAAGPDRGKGVNALTTSLADLDGDPSVVAEDELPADPVVHRASRLVLDDALTVRQTFVDALARSYDAPAQTTDLGSDDARAVLDAWVKEHTGGLVPRSAIVPGPELQLALQDAVVLAARWEQPFLAELTHPAPFTLSSGEEVEVDMMSTGEPRETAYAEVDGWQAVRLPYTGGRLAAEVLLPPHGTLPADLDTTLLSRILSGLDEPEHTTLLLRMPTVDGSSSLDLLGLLEESAPSALRGGFSGISDQPLLVSQAVQQGVLVIDEDGTVAAAVTEMGMAGSAPIEPPLEVVVDRPYLVRVADRQTGWPLFLANVADPRGEEE</sequence>
<comment type="caution">
    <text evidence="3">The sequence shown here is derived from an EMBL/GenBank/DDBJ whole genome shotgun (WGS) entry which is preliminary data.</text>
</comment>
<evidence type="ECO:0000256" key="1">
    <source>
        <dbReference type="RuleBase" id="RU000411"/>
    </source>
</evidence>
<dbReference type="SUPFAM" id="SSF56574">
    <property type="entry name" value="Serpins"/>
    <property type="match status" value="1"/>
</dbReference>
<keyword evidence="4" id="KW-1185">Reference proteome</keyword>
<dbReference type="InterPro" id="IPR000215">
    <property type="entry name" value="Serpin_fam"/>
</dbReference>
<evidence type="ECO:0000313" key="3">
    <source>
        <dbReference type="EMBL" id="GGK73335.1"/>
    </source>
</evidence>
<comment type="similarity">
    <text evidence="1">Belongs to the serpin family.</text>
</comment>
<name>A0ABQ2FA47_9MICO</name>
<feature type="domain" description="Serpin" evidence="2">
    <location>
        <begin position="50"/>
        <end position="408"/>
    </location>
</feature>
<keyword evidence="3" id="KW-0645">Protease</keyword>
<evidence type="ECO:0000259" key="2">
    <source>
        <dbReference type="SMART" id="SM00093"/>
    </source>
</evidence>
<dbReference type="InterPro" id="IPR023796">
    <property type="entry name" value="Serpin_dom"/>
</dbReference>
<dbReference type="Proteomes" id="UP000662111">
    <property type="component" value="Unassembled WGS sequence"/>
</dbReference>
<dbReference type="Pfam" id="PF00079">
    <property type="entry name" value="Serpin"/>
    <property type="match status" value="1"/>
</dbReference>
<organism evidence="3 4">
    <name type="scientific">Ornithinimicrobium pekingense</name>
    <dbReference type="NCBI Taxonomy" id="384677"/>
    <lineage>
        <taxon>Bacteria</taxon>
        <taxon>Bacillati</taxon>
        <taxon>Actinomycetota</taxon>
        <taxon>Actinomycetes</taxon>
        <taxon>Micrococcales</taxon>
        <taxon>Ornithinimicrobiaceae</taxon>
        <taxon>Ornithinimicrobium</taxon>
    </lineage>
</organism>
<dbReference type="Gene3D" id="3.30.497.10">
    <property type="entry name" value="Antithrombin, subunit I, domain 2"/>
    <property type="match status" value="1"/>
</dbReference>
<evidence type="ECO:0000313" key="4">
    <source>
        <dbReference type="Proteomes" id="UP000662111"/>
    </source>
</evidence>
<dbReference type="SMART" id="SM00093">
    <property type="entry name" value="SERPIN"/>
    <property type="match status" value="1"/>
</dbReference>
<protein>
    <submittedName>
        <fullName evidence="3">Serine protease</fullName>
    </submittedName>
</protein>
<dbReference type="InterPro" id="IPR036186">
    <property type="entry name" value="Serpin_sf"/>
</dbReference>
<dbReference type="EMBL" id="BMLB01000004">
    <property type="protein sequence ID" value="GGK73335.1"/>
    <property type="molecule type" value="Genomic_DNA"/>
</dbReference>
<dbReference type="InterPro" id="IPR042178">
    <property type="entry name" value="Serpin_sf_1"/>
</dbReference>
<dbReference type="GO" id="GO:0006508">
    <property type="term" value="P:proteolysis"/>
    <property type="evidence" value="ECO:0007669"/>
    <property type="project" value="UniProtKB-KW"/>
</dbReference>
<dbReference type="Gene3D" id="2.30.39.10">
    <property type="entry name" value="Alpha-1-antitrypsin, domain 1"/>
    <property type="match status" value="1"/>
</dbReference>
<proteinExistence type="inferred from homology"/>
<dbReference type="PANTHER" id="PTHR11461:SF211">
    <property type="entry name" value="GH10112P-RELATED"/>
    <property type="match status" value="1"/>
</dbReference>
<dbReference type="GO" id="GO:0008233">
    <property type="term" value="F:peptidase activity"/>
    <property type="evidence" value="ECO:0007669"/>
    <property type="project" value="UniProtKB-KW"/>
</dbReference>
<dbReference type="PANTHER" id="PTHR11461">
    <property type="entry name" value="SERINE PROTEASE INHIBITOR, SERPIN"/>
    <property type="match status" value="1"/>
</dbReference>
<dbReference type="InterPro" id="IPR042185">
    <property type="entry name" value="Serpin_sf_2"/>
</dbReference>